<sequence length="70" mass="7931">MSSIDIRQLEEIVARAVKRALAEARSEEMKAVAEALKALAEYVKTGFQVVNKGSTLMKRRWRVLQKRSPS</sequence>
<dbReference type="AlphaFoldDB" id="Q8ZYY4"/>
<protein>
    <submittedName>
        <fullName evidence="1">PaREP7</fullName>
    </submittedName>
</protein>
<reference evidence="1 2" key="1">
    <citation type="journal article" date="2002" name="Proc. Natl. Acad. Sci. U.S.A.">
        <title>Genome sequence of the hyperthermophilic crenarchaeon Pyrobaculum aerophilum.</title>
        <authorList>
            <person name="Fitz-Gibbon S.T."/>
            <person name="Ladner H."/>
            <person name="Kim U.J."/>
            <person name="Stetter K.O."/>
            <person name="Simon M.I."/>
            <person name="Miller J.H."/>
        </authorList>
    </citation>
    <scope>NUCLEOTIDE SEQUENCE [LARGE SCALE GENOMIC DNA]</scope>
    <source>
        <strain evidence="2">ATCC 51768 / DSM 7523 / JCM 9630 / CIP 104966 / NBRC 100827 / IM2</strain>
    </source>
</reference>
<dbReference type="EnsemblBacteria" id="AAL62857">
    <property type="protein sequence ID" value="AAL62857"/>
    <property type="gene ID" value="PAE0550"/>
</dbReference>
<dbReference type="eggNOG" id="arCOG12046">
    <property type="taxonomic scope" value="Archaea"/>
</dbReference>
<dbReference type="EMBL" id="AE009441">
    <property type="protein sequence ID" value="AAL62857.1"/>
    <property type="molecule type" value="Genomic_DNA"/>
</dbReference>
<proteinExistence type="predicted"/>
<name>Q8ZYY4_PYRAE</name>
<gene>
    <name evidence="1" type="ordered locus">PAE0550</name>
</gene>
<accession>Q8ZYY4</accession>
<keyword evidence="2" id="KW-1185">Reference proteome</keyword>
<dbReference type="HOGENOM" id="CLU_2748339_0_0_2"/>
<organism evidence="1 2">
    <name type="scientific">Pyrobaculum aerophilum (strain ATCC 51768 / DSM 7523 / JCM 9630 / CIP 104966 / NBRC 100827 / IM2)</name>
    <dbReference type="NCBI Taxonomy" id="178306"/>
    <lineage>
        <taxon>Archaea</taxon>
        <taxon>Thermoproteota</taxon>
        <taxon>Thermoprotei</taxon>
        <taxon>Thermoproteales</taxon>
        <taxon>Thermoproteaceae</taxon>
        <taxon>Pyrobaculum</taxon>
    </lineage>
</organism>
<dbReference type="PATRIC" id="fig|178306.9.peg.400"/>
<dbReference type="Proteomes" id="UP000002439">
    <property type="component" value="Chromosome"/>
</dbReference>
<evidence type="ECO:0000313" key="2">
    <source>
        <dbReference type="Proteomes" id="UP000002439"/>
    </source>
</evidence>
<dbReference type="KEGG" id="pai:PAE0550"/>
<dbReference type="InParanoid" id="Q8ZYY4"/>
<evidence type="ECO:0000313" key="1">
    <source>
        <dbReference type="EMBL" id="AAL62857.1"/>
    </source>
</evidence>